<keyword evidence="1" id="KW-0812">Transmembrane</keyword>
<feature type="transmembrane region" description="Helical" evidence="1">
    <location>
        <begin position="99"/>
        <end position="117"/>
    </location>
</feature>
<evidence type="ECO:0000256" key="1">
    <source>
        <dbReference type="SAM" id="Phobius"/>
    </source>
</evidence>
<dbReference type="GeneID" id="28823410"/>
<evidence type="ECO:0000313" key="2">
    <source>
        <dbReference type="EMBL" id="KUJ07739.1"/>
    </source>
</evidence>
<feature type="transmembrane region" description="Helical" evidence="1">
    <location>
        <begin position="58"/>
        <end position="79"/>
    </location>
</feature>
<dbReference type="OrthoDB" id="5227396at2759"/>
<dbReference type="AlphaFoldDB" id="A0A132B6V8"/>
<reference evidence="2 3" key="1">
    <citation type="submission" date="2015-10" db="EMBL/GenBank/DDBJ databases">
        <title>Full genome of DAOMC 229536 Phialocephala scopiformis, a fungal endophyte of spruce producing the potent anti-insectan compound rugulosin.</title>
        <authorList>
            <consortium name="DOE Joint Genome Institute"/>
            <person name="Walker A.K."/>
            <person name="Frasz S.L."/>
            <person name="Seifert K.A."/>
            <person name="Miller J.D."/>
            <person name="Mondo S.J."/>
            <person name="Labutti K."/>
            <person name="Lipzen A."/>
            <person name="Dockter R."/>
            <person name="Kennedy M."/>
            <person name="Grigoriev I.V."/>
            <person name="Spatafora J.W."/>
        </authorList>
    </citation>
    <scope>NUCLEOTIDE SEQUENCE [LARGE SCALE GENOMIC DNA]</scope>
    <source>
        <strain evidence="2 3">CBS 120377</strain>
    </source>
</reference>
<dbReference type="KEGG" id="psco:LY89DRAFT_677523"/>
<dbReference type="InParanoid" id="A0A132B6V8"/>
<sequence length="172" mass="20246">MVRKATAAEQQEWDVLPSATDIARRRLSSFILMGCLLTLTTPFMPFCWLNCFDFIDYFVTRVILVGALYFQYVIAGIVAPVTVKMLDRRIVWVYKQRMYWYYAAFEVAIVVLVRWSGSELLRKVASVFLVGALWELGYKATGRRMKDLFRQYIWWAWAYPISFPRHLAPSFK</sequence>
<organism evidence="2 3">
    <name type="scientific">Mollisia scopiformis</name>
    <name type="common">Conifer needle endophyte fungus</name>
    <name type="synonym">Phialocephala scopiformis</name>
    <dbReference type="NCBI Taxonomy" id="149040"/>
    <lineage>
        <taxon>Eukaryota</taxon>
        <taxon>Fungi</taxon>
        <taxon>Dikarya</taxon>
        <taxon>Ascomycota</taxon>
        <taxon>Pezizomycotina</taxon>
        <taxon>Leotiomycetes</taxon>
        <taxon>Helotiales</taxon>
        <taxon>Mollisiaceae</taxon>
        <taxon>Mollisia</taxon>
    </lineage>
</organism>
<feature type="transmembrane region" description="Helical" evidence="1">
    <location>
        <begin position="27"/>
        <end position="46"/>
    </location>
</feature>
<name>A0A132B6V8_MOLSC</name>
<dbReference type="EMBL" id="KQ947438">
    <property type="protein sequence ID" value="KUJ07739.1"/>
    <property type="molecule type" value="Genomic_DNA"/>
</dbReference>
<keyword evidence="1" id="KW-1133">Transmembrane helix</keyword>
<keyword evidence="1" id="KW-0472">Membrane</keyword>
<dbReference type="RefSeq" id="XP_018062094.1">
    <property type="nucleotide sequence ID" value="XM_018213684.1"/>
</dbReference>
<dbReference type="Proteomes" id="UP000070700">
    <property type="component" value="Unassembled WGS sequence"/>
</dbReference>
<keyword evidence="3" id="KW-1185">Reference proteome</keyword>
<protein>
    <submittedName>
        <fullName evidence="2">Uncharacterized protein</fullName>
    </submittedName>
</protein>
<accession>A0A132B6V8</accession>
<proteinExistence type="predicted"/>
<evidence type="ECO:0000313" key="3">
    <source>
        <dbReference type="Proteomes" id="UP000070700"/>
    </source>
</evidence>
<gene>
    <name evidence="2" type="ORF">LY89DRAFT_677523</name>
</gene>